<feature type="region of interest" description="Disordered" evidence="1">
    <location>
        <begin position="1"/>
        <end position="26"/>
    </location>
</feature>
<organism evidence="2 3">
    <name type="scientific">Endocarpon pusillum (strain Z07020 / HMAS-L-300199)</name>
    <name type="common">Lichen-forming fungus</name>
    <dbReference type="NCBI Taxonomy" id="1263415"/>
    <lineage>
        <taxon>Eukaryota</taxon>
        <taxon>Fungi</taxon>
        <taxon>Dikarya</taxon>
        <taxon>Ascomycota</taxon>
        <taxon>Pezizomycotina</taxon>
        <taxon>Eurotiomycetes</taxon>
        <taxon>Chaetothyriomycetidae</taxon>
        <taxon>Verrucariales</taxon>
        <taxon>Verrucariaceae</taxon>
        <taxon>Endocarpon</taxon>
    </lineage>
</organism>
<evidence type="ECO:0000256" key="1">
    <source>
        <dbReference type="SAM" id="MobiDB-lite"/>
    </source>
</evidence>
<accession>U1HDW2</accession>
<dbReference type="OrthoDB" id="336240at2759"/>
<feature type="compositionally biased region" description="Pro residues" evidence="1">
    <location>
        <begin position="67"/>
        <end position="82"/>
    </location>
</feature>
<dbReference type="Proteomes" id="UP000019373">
    <property type="component" value="Unassembled WGS sequence"/>
</dbReference>
<feature type="region of interest" description="Disordered" evidence="1">
    <location>
        <begin position="54"/>
        <end position="98"/>
    </location>
</feature>
<keyword evidence="3" id="KW-1185">Reference proteome</keyword>
<protein>
    <submittedName>
        <fullName evidence="2">Uncharacterized protein</fullName>
    </submittedName>
</protein>
<dbReference type="EMBL" id="KE721527">
    <property type="protein sequence ID" value="ERF68215.1"/>
    <property type="molecule type" value="Genomic_DNA"/>
</dbReference>
<dbReference type="GeneID" id="19240249"/>
<evidence type="ECO:0000313" key="3">
    <source>
        <dbReference type="Proteomes" id="UP000019373"/>
    </source>
</evidence>
<dbReference type="HOGENOM" id="CLU_438728_0_0_1"/>
<sequence>MVWQPGHGRERRGPRPPLPAFEFPSSQEASECSCTIRVPLFVNQVHPNLILPSTHRQHQGTTTPSPRTSPPPQDPIVTPPPENQIKMNPVPIEPGLPSSADPFADPLFGMTFHNFAVLKIGNVSDVSPRSSGRTHGVQIPYGVTKLEIAHFLGRDAQADMIDTSLGTPIHIIMERSTSKTMDCYIEMKTQGAALEHFRRHWDEITGGSCRPPRIGHRLVTVDMATTDELLKNMFPRTKCVRWENGRPIIMENEDPYSTGFTGYFTNEEMVGMVRHAEHPQRFPWAAPDTYTLGDRNSLFITYMKLLDVLVYKVDQGNVAMLSQPLLLEYIFAGLNCRGFGERQRGLIHARGGRHAVPIQVLQIHRYWPFEVIGKKLHIKDEELCKNYLGLIEEGVRVLGLAELLPSYFINAPGRMPGGLDPPIPITHFEFNELSQGLKFSDAIKLEMHLIRKIFKAGYKEVHGFYPGIEEPPLQQILAEIRGEATQTSVELSMAASMERLRLQTAKLRKDSPPQSPKGTPAPRDVDVVDDENTSLDVGRLPHAPVTPTDVEPRRRLSEPQPLTRTLGDSFEITPLRSSSGSKAVPIQDPKTKLLVTPTKPSKRTSLRIDDTIQEENEDDDGED</sequence>
<reference evidence="3" key="1">
    <citation type="journal article" date="2014" name="BMC Genomics">
        <title>Genome characteristics reveal the impact of lichenization on lichen-forming fungus Endocarpon pusillum Hedwig (Verrucariales, Ascomycota).</title>
        <authorList>
            <person name="Wang Y.-Y."/>
            <person name="Liu B."/>
            <person name="Zhang X.-Y."/>
            <person name="Zhou Q.-M."/>
            <person name="Zhang T."/>
            <person name="Li H."/>
            <person name="Yu Y.-F."/>
            <person name="Zhang X.-L."/>
            <person name="Hao X.-Y."/>
            <person name="Wang M."/>
            <person name="Wang L."/>
            <person name="Wei J.-C."/>
        </authorList>
    </citation>
    <scope>NUCLEOTIDE SEQUENCE [LARGE SCALE GENOMIC DNA]</scope>
    <source>
        <strain evidence="3">Z07020 / HMAS-L-300199</strain>
    </source>
</reference>
<dbReference type="InterPro" id="IPR012677">
    <property type="entry name" value="Nucleotide-bd_a/b_plait_sf"/>
</dbReference>
<gene>
    <name evidence="2" type="ORF">EPUS_05296</name>
</gene>
<dbReference type="Gene3D" id="3.30.70.330">
    <property type="match status" value="1"/>
</dbReference>
<dbReference type="AlphaFoldDB" id="U1HDW2"/>
<name>U1HDW2_ENDPU</name>
<dbReference type="RefSeq" id="XP_007806194.1">
    <property type="nucleotide sequence ID" value="XM_007808003.1"/>
</dbReference>
<feature type="compositionally biased region" description="Acidic residues" evidence="1">
    <location>
        <begin position="611"/>
        <end position="623"/>
    </location>
</feature>
<dbReference type="eggNOG" id="ENOG502RY8V">
    <property type="taxonomic scope" value="Eukaryota"/>
</dbReference>
<proteinExistence type="predicted"/>
<evidence type="ECO:0000313" key="2">
    <source>
        <dbReference type="EMBL" id="ERF68215.1"/>
    </source>
</evidence>
<feature type="region of interest" description="Disordered" evidence="1">
    <location>
        <begin position="505"/>
        <end position="623"/>
    </location>
</feature>